<sequence length="86" mass="9100">MLTPSTPSSATAEGDPGPRYWTICSPRRTGPYWTEPVPHPARTGGPRRIQTHLSHTNPLVDPAAPADALASEAGADVLPDATEFVL</sequence>
<dbReference type="Proteomes" id="UP000053260">
    <property type="component" value="Unassembled WGS sequence"/>
</dbReference>
<dbReference type="AlphaFoldDB" id="A0A101UPC5"/>
<keyword evidence="3" id="KW-1185">Reference proteome</keyword>
<evidence type="ECO:0000256" key="1">
    <source>
        <dbReference type="SAM" id="MobiDB-lite"/>
    </source>
</evidence>
<comment type="caution">
    <text evidence="2">The sequence shown here is derived from an EMBL/GenBank/DDBJ whole genome shotgun (WGS) entry which is preliminary data.</text>
</comment>
<protein>
    <submittedName>
        <fullName evidence="2">Uncharacterized protein</fullName>
    </submittedName>
</protein>
<feature type="compositionally biased region" description="Polar residues" evidence="1">
    <location>
        <begin position="1"/>
        <end position="11"/>
    </location>
</feature>
<feature type="region of interest" description="Disordered" evidence="1">
    <location>
        <begin position="1"/>
        <end position="53"/>
    </location>
</feature>
<reference evidence="2 3" key="1">
    <citation type="submission" date="2015-10" db="EMBL/GenBank/DDBJ databases">
        <title>Draft genome sequence of Streptomyces sp. RV15, isolated from a marine sponge.</title>
        <authorList>
            <person name="Ruckert C."/>
            <person name="Abdelmohsen U.R."/>
            <person name="Winkler A."/>
            <person name="Hentschel U."/>
            <person name="Kalinowski J."/>
            <person name="Kampfer P."/>
            <person name="Glaeser S."/>
        </authorList>
    </citation>
    <scope>NUCLEOTIDE SEQUENCE [LARGE SCALE GENOMIC DNA]</scope>
    <source>
        <strain evidence="2 3">RV15</strain>
    </source>
</reference>
<proteinExistence type="predicted"/>
<evidence type="ECO:0000313" key="2">
    <source>
        <dbReference type="EMBL" id="KUO14440.1"/>
    </source>
</evidence>
<organism evidence="2 3">
    <name type="scientific">Streptomyces dysideae</name>
    <dbReference type="NCBI Taxonomy" id="909626"/>
    <lineage>
        <taxon>Bacteria</taxon>
        <taxon>Bacillati</taxon>
        <taxon>Actinomycetota</taxon>
        <taxon>Actinomycetes</taxon>
        <taxon>Kitasatosporales</taxon>
        <taxon>Streptomycetaceae</taxon>
        <taxon>Streptomyces</taxon>
    </lineage>
</organism>
<dbReference type="EMBL" id="LMXB01000149">
    <property type="protein sequence ID" value="KUO14440.1"/>
    <property type="molecule type" value="Genomic_DNA"/>
</dbReference>
<gene>
    <name evidence="2" type="ORF">AQJ91_46780</name>
</gene>
<name>A0A101UPC5_9ACTN</name>
<accession>A0A101UPC5</accession>
<evidence type="ECO:0000313" key="3">
    <source>
        <dbReference type="Proteomes" id="UP000053260"/>
    </source>
</evidence>